<name>A0ABR6RH95_9BURK</name>
<dbReference type="InterPro" id="IPR037185">
    <property type="entry name" value="EmrE-like"/>
</dbReference>
<keyword evidence="1" id="KW-1133">Transmembrane helix</keyword>
<feature type="transmembrane region" description="Helical" evidence="1">
    <location>
        <begin position="153"/>
        <end position="171"/>
    </location>
</feature>
<proteinExistence type="predicted"/>
<dbReference type="SUPFAM" id="SSF103481">
    <property type="entry name" value="Multidrug resistance efflux transporter EmrE"/>
    <property type="match status" value="1"/>
</dbReference>
<organism evidence="3 4">
    <name type="scientific">Comamonas odontotermitis</name>
    <dbReference type="NCBI Taxonomy" id="379895"/>
    <lineage>
        <taxon>Bacteria</taxon>
        <taxon>Pseudomonadati</taxon>
        <taxon>Pseudomonadota</taxon>
        <taxon>Betaproteobacteria</taxon>
        <taxon>Burkholderiales</taxon>
        <taxon>Comamonadaceae</taxon>
        <taxon>Comamonas</taxon>
    </lineage>
</organism>
<evidence type="ECO:0000259" key="2">
    <source>
        <dbReference type="Pfam" id="PF00892"/>
    </source>
</evidence>
<feature type="transmembrane region" description="Helical" evidence="1">
    <location>
        <begin position="209"/>
        <end position="229"/>
    </location>
</feature>
<feature type="transmembrane region" description="Helical" evidence="1">
    <location>
        <begin position="90"/>
        <end position="112"/>
    </location>
</feature>
<gene>
    <name evidence="3" type="ORF">HNP33_002618</name>
</gene>
<keyword evidence="1" id="KW-0472">Membrane</keyword>
<keyword evidence="4" id="KW-1185">Reference proteome</keyword>
<comment type="caution">
    <text evidence="3">The sequence shown here is derived from an EMBL/GenBank/DDBJ whole genome shotgun (WGS) entry which is preliminary data.</text>
</comment>
<keyword evidence="1" id="KW-0812">Transmembrane</keyword>
<sequence>MQRWQGIGRQSLQAAQRGDGQEHRSHYWPLLAVLASVSSLTAGTSLAKQLFPILGAQGASALRVGLAAIILALIWRPWRWPLRSAQLATLVQFLGLACAAGSAVCWALYIVLGRRLRGIPNGQAASLGMLCAAVIVVPIGLAEAGAKLMQPSVLLLGLAVAVVSSALPYSLEMLALRRLPPATFGVALASEPAVAAFMGMVVLNEHLNLWQWVVIFCIICAATGSAFTLPSRAANEADLSTTDH</sequence>
<dbReference type="Pfam" id="PF00892">
    <property type="entry name" value="EamA"/>
    <property type="match status" value="1"/>
</dbReference>
<accession>A0ABR6RH95</accession>
<dbReference type="EMBL" id="JACHKZ010000015">
    <property type="protein sequence ID" value="MBB6578536.1"/>
    <property type="molecule type" value="Genomic_DNA"/>
</dbReference>
<dbReference type="Gene3D" id="1.10.3730.20">
    <property type="match status" value="1"/>
</dbReference>
<evidence type="ECO:0000313" key="3">
    <source>
        <dbReference type="EMBL" id="MBB6578536.1"/>
    </source>
</evidence>
<feature type="transmembrane region" description="Helical" evidence="1">
    <location>
        <begin position="124"/>
        <end position="141"/>
    </location>
</feature>
<dbReference type="InterPro" id="IPR000620">
    <property type="entry name" value="EamA_dom"/>
</dbReference>
<protein>
    <submittedName>
        <fullName evidence="3">Threonine/homoserine efflux transporter RhtA</fullName>
    </submittedName>
</protein>
<reference evidence="3 4" key="1">
    <citation type="submission" date="2020-08" db="EMBL/GenBank/DDBJ databases">
        <title>Functional genomics of gut bacteria from endangered species of beetles.</title>
        <authorList>
            <person name="Carlos-Shanley C."/>
        </authorList>
    </citation>
    <scope>NUCLEOTIDE SEQUENCE [LARGE SCALE GENOMIC DNA]</scope>
    <source>
        <strain evidence="3 4">S00124</strain>
    </source>
</reference>
<dbReference type="Proteomes" id="UP000562492">
    <property type="component" value="Unassembled WGS sequence"/>
</dbReference>
<feature type="domain" description="EamA" evidence="2">
    <location>
        <begin position="94"/>
        <end position="223"/>
    </location>
</feature>
<feature type="transmembrane region" description="Helical" evidence="1">
    <location>
        <begin position="59"/>
        <end position="78"/>
    </location>
</feature>
<evidence type="ECO:0000256" key="1">
    <source>
        <dbReference type="SAM" id="Phobius"/>
    </source>
</evidence>
<evidence type="ECO:0000313" key="4">
    <source>
        <dbReference type="Proteomes" id="UP000562492"/>
    </source>
</evidence>
<feature type="transmembrane region" description="Helical" evidence="1">
    <location>
        <begin position="183"/>
        <end position="203"/>
    </location>
</feature>